<dbReference type="Pfam" id="PF04914">
    <property type="entry name" value="DltD"/>
    <property type="match status" value="2"/>
</dbReference>
<dbReference type="EMBL" id="JHEM01000003">
    <property type="protein sequence ID" value="KCB25802.1"/>
    <property type="molecule type" value="Genomic_DNA"/>
</dbReference>
<proteinExistence type="predicted"/>
<gene>
    <name evidence="1" type="ORF">L544_1431</name>
</gene>
<dbReference type="PROSITE" id="PS00430">
    <property type="entry name" value="TONB_DEPENDENT_REC_1"/>
    <property type="match status" value="1"/>
</dbReference>
<evidence type="ECO:0000313" key="2">
    <source>
        <dbReference type="Proteomes" id="UP000025748"/>
    </source>
</evidence>
<name>A0ABR4R6C6_9BORD</name>
<dbReference type="PANTHER" id="PTHR40039">
    <property type="entry name" value="PROTEIN DLTD"/>
    <property type="match status" value="1"/>
</dbReference>
<dbReference type="Proteomes" id="UP000025748">
    <property type="component" value="Unassembled WGS sequence"/>
</dbReference>
<accession>A0ABR4R6C6</accession>
<organism evidence="1 2">
    <name type="scientific">Bordetella hinzii OH87 BAL007II</name>
    <dbReference type="NCBI Taxonomy" id="1331262"/>
    <lineage>
        <taxon>Bacteria</taxon>
        <taxon>Pseudomonadati</taxon>
        <taxon>Pseudomonadota</taxon>
        <taxon>Betaproteobacteria</taxon>
        <taxon>Burkholderiales</taxon>
        <taxon>Alcaligenaceae</taxon>
        <taxon>Bordetella</taxon>
    </lineage>
</organism>
<dbReference type="InterPro" id="IPR006998">
    <property type="entry name" value="DltD"/>
</dbReference>
<comment type="caution">
    <text evidence="1">The sequence shown here is derived from an EMBL/GenBank/DDBJ whole genome shotgun (WGS) entry which is preliminary data.</text>
</comment>
<reference evidence="1 2" key="1">
    <citation type="submission" date="2014-03" db="EMBL/GenBank/DDBJ databases">
        <title>Genome sequence of Bordetella hinzii.</title>
        <authorList>
            <person name="Register K."/>
            <person name="Harvill E."/>
            <person name="Goodfield L.L."/>
            <person name="Ivanov Y.V."/>
            <person name="Meyer J.A."/>
            <person name="Muse S.J."/>
            <person name="Jacobs N."/>
            <person name="Bendor L."/>
            <person name="Smallridge W.E."/>
            <person name="Brinkac L.M."/>
            <person name="Sanka R."/>
            <person name="Kim M."/>
            <person name="Losada L."/>
        </authorList>
    </citation>
    <scope>NUCLEOTIDE SEQUENCE [LARGE SCALE GENOMIC DNA]</scope>
    <source>
        <strain evidence="1 2">OH87 BAL007II</strain>
    </source>
</reference>
<dbReference type="InterPro" id="IPR010916">
    <property type="entry name" value="TonB_box_CS"/>
</dbReference>
<sequence length="374" mass="41547">MGDTQTGRGRAHVLAVLAALATVLALQAALPGHDAPRQATMSGHMGNLGADYETQQAGAQRLGQALERGETVVVLGSSELTSADLRFIPYKFLSDELAMPVLAYGHAYFQSLGMYFLLASLEEKLSPQSRLVIMVSPGWFDSRGLNREAFKEHVLPLLPRLLGHDEARHALLQWWNRRGNAEVARAALAELGFKLRGQAEQTLRLWRQPAMAGAEPAAPIPWRRPTADWTRLRTEAAAQETAFMASNPYGVRQDYLNKYLGNLTPDRLLAFSDNFEPATELADLERLMALLARHQAKVLFVLQPFNPLVYRDLDRFEATRLRISVLCKQYALACMDMYGVQPYALGTLRDSQHLGELGWLDVSLGLPRLSGQVV</sequence>
<dbReference type="RefSeq" id="WP_051594334.1">
    <property type="nucleotide sequence ID" value="NZ_JHEM01000003.1"/>
</dbReference>
<keyword evidence="2" id="KW-1185">Reference proteome</keyword>
<protein>
    <submittedName>
        <fullName evidence="1">DltD C-terminal domain protein</fullName>
    </submittedName>
</protein>
<evidence type="ECO:0000313" key="1">
    <source>
        <dbReference type="EMBL" id="KCB25802.1"/>
    </source>
</evidence>
<dbReference type="PANTHER" id="PTHR40039:SF1">
    <property type="entry name" value="PROTEIN DLTD"/>
    <property type="match status" value="1"/>
</dbReference>